<keyword evidence="11" id="KW-1185">Reference proteome</keyword>
<keyword evidence="4 8" id="KW-0028">Amino-acid biosynthesis</keyword>
<dbReference type="HAMAP" id="MF_01023">
    <property type="entry name" value="HisC_aminotrans_2"/>
    <property type="match status" value="1"/>
</dbReference>
<evidence type="ECO:0000256" key="3">
    <source>
        <dbReference type="ARBA" id="ARBA00022576"/>
    </source>
</evidence>
<keyword evidence="5 8" id="KW-0808">Transferase</keyword>
<dbReference type="NCBIfam" id="NF002877">
    <property type="entry name" value="PRK03317.1"/>
    <property type="match status" value="1"/>
</dbReference>
<gene>
    <name evidence="8" type="primary">hisC</name>
    <name evidence="10" type="ORF">KDB89_06630</name>
</gene>
<sequence>MSFSLSDLPLREDLVGEEPYGAPQLDVPVVLNVNENPYPPSPLIRQDMAAAVVRAAGGLNRYPDREALGLRTDLAAYLGHGLTADHIWAANGSNEVMSHLLTAFGGPGRSVLTFTPTYSMYPEYARNTFTGYVTEPRNPDFTLTAELVLDAVRRHEPTIVLITTPNNPTGTSVGLEVFEAVLEGTEAIVVADEAYQEFSARPSALELLADHPRLVVSRTMSKAFALAGGRVGYLAAHPAIVDACRIVRLPYHLSAQTQAVARVALAHADELLAQVRSLAAEARSFEAWAREHGYDVVDSEANFTLIGRFPDRHRVWQDLLDRGILIRETGPDGFLRVSAGTPQEMNLLKHALEDLDPTREGSRP</sequence>
<dbReference type="PANTHER" id="PTHR42885">
    <property type="entry name" value="HISTIDINOL-PHOSPHATE AMINOTRANSFERASE-RELATED"/>
    <property type="match status" value="1"/>
</dbReference>
<comment type="catalytic activity">
    <reaction evidence="8">
        <text>L-histidinol phosphate + 2-oxoglutarate = 3-(imidazol-4-yl)-2-oxopropyl phosphate + L-glutamate</text>
        <dbReference type="Rhea" id="RHEA:23744"/>
        <dbReference type="ChEBI" id="CHEBI:16810"/>
        <dbReference type="ChEBI" id="CHEBI:29985"/>
        <dbReference type="ChEBI" id="CHEBI:57766"/>
        <dbReference type="ChEBI" id="CHEBI:57980"/>
        <dbReference type="EC" id="2.6.1.9"/>
    </reaction>
</comment>
<organism evidence="10 11">
    <name type="scientific">Tessaracoccus palaemonis</name>
    <dbReference type="NCBI Taxonomy" id="2829499"/>
    <lineage>
        <taxon>Bacteria</taxon>
        <taxon>Bacillati</taxon>
        <taxon>Actinomycetota</taxon>
        <taxon>Actinomycetes</taxon>
        <taxon>Propionibacteriales</taxon>
        <taxon>Propionibacteriaceae</taxon>
        <taxon>Tessaracoccus</taxon>
    </lineage>
</organism>
<evidence type="ECO:0000256" key="8">
    <source>
        <dbReference type="HAMAP-Rule" id="MF_01023"/>
    </source>
</evidence>
<evidence type="ECO:0000256" key="4">
    <source>
        <dbReference type="ARBA" id="ARBA00022605"/>
    </source>
</evidence>
<evidence type="ECO:0000256" key="5">
    <source>
        <dbReference type="ARBA" id="ARBA00022679"/>
    </source>
</evidence>
<evidence type="ECO:0000313" key="11">
    <source>
        <dbReference type="Proteomes" id="UP000824504"/>
    </source>
</evidence>
<dbReference type="PANTHER" id="PTHR42885:SF2">
    <property type="entry name" value="HISTIDINOL-PHOSPHATE AMINOTRANSFERASE"/>
    <property type="match status" value="1"/>
</dbReference>
<dbReference type="InterPro" id="IPR004839">
    <property type="entry name" value="Aminotransferase_I/II_large"/>
</dbReference>
<evidence type="ECO:0000256" key="7">
    <source>
        <dbReference type="ARBA" id="ARBA00023102"/>
    </source>
</evidence>
<dbReference type="InterPro" id="IPR005861">
    <property type="entry name" value="HisP_aminotrans"/>
</dbReference>
<evidence type="ECO:0000313" key="10">
    <source>
        <dbReference type="EMBL" id="QXT64122.1"/>
    </source>
</evidence>
<feature type="domain" description="Aminotransferase class I/classII large" evidence="9">
    <location>
        <begin position="29"/>
        <end position="347"/>
    </location>
</feature>
<dbReference type="RefSeq" id="WP_219084045.1">
    <property type="nucleotide sequence ID" value="NZ_CP079216.1"/>
</dbReference>
<comment type="similarity">
    <text evidence="2 8">Belongs to the class-II pyridoxal-phosphate-dependent aminotransferase family. Histidinol-phosphate aminotransferase subfamily.</text>
</comment>
<keyword evidence="7 8" id="KW-0368">Histidine biosynthesis</keyword>
<dbReference type="GO" id="GO:0004400">
    <property type="term" value="F:histidinol-phosphate transaminase activity"/>
    <property type="evidence" value="ECO:0007669"/>
    <property type="project" value="UniProtKB-EC"/>
</dbReference>
<dbReference type="Proteomes" id="UP000824504">
    <property type="component" value="Chromosome"/>
</dbReference>
<dbReference type="EC" id="2.6.1.9" evidence="8"/>
<evidence type="ECO:0000259" key="9">
    <source>
        <dbReference type="Pfam" id="PF00155"/>
    </source>
</evidence>
<keyword evidence="6 8" id="KW-0663">Pyridoxal phosphate</keyword>
<accession>A0ABX8SL47</accession>
<comment type="pathway">
    <text evidence="8">Amino-acid biosynthesis; L-histidine biosynthesis; L-histidine from 5-phospho-alpha-D-ribose 1-diphosphate: step 7/9.</text>
</comment>
<comment type="subunit">
    <text evidence="8">Homodimer.</text>
</comment>
<evidence type="ECO:0000256" key="2">
    <source>
        <dbReference type="ARBA" id="ARBA00007970"/>
    </source>
</evidence>
<dbReference type="InterPro" id="IPR001917">
    <property type="entry name" value="Aminotrans_II_pyridoxalP_BS"/>
</dbReference>
<dbReference type="PROSITE" id="PS00599">
    <property type="entry name" value="AA_TRANSFER_CLASS_2"/>
    <property type="match status" value="1"/>
</dbReference>
<keyword evidence="3 8" id="KW-0032">Aminotransferase</keyword>
<evidence type="ECO:0000256" key="1">
    <source>
        <dbReference type="ARBA" id="ARBA00001933"/>
    </source>
</evidence>
<comment type="cofactor">
    <cofactor evidence="1 8">
        <name>pyridoxal 5'-phosphate</name>
        <dbReference type="ChEBI" id="CHEBI:597326"/>
    </cofactor>
</comment>
<protein>
    <recommendedName>
        <fullName evidence="8">Histidinol-phosphate aminotransferase</fullName>
        <ecNumber evidence="8">2.6.1.9</ecNumber>
    </recommendedName>
    <alternativeName>
        <fullName evidence="8">Imidazole acetol-phosphate transaminase</fullName>
    </alternativeName>
</protein>
<dbReference type="Pfam" id="PF00155">
    <property type="entry name" value="Aminotran_1_2"/>
    <property type="match status" value="1"/>
</dbReference>
<feature type="modified residue" description="N6-(pyridoxal phosphate)lysine" evidence="8">
    <location>
        <position position="222"/>
    </location>
</feature>
<name>A0ABX8SL47_9ACTN</name>
<proteinExistence type="inferred from homology"/>
<dbReference type="NCBIfam" id="TIGR01141">
    <property type="entry name" value="hisC"/>
    <property type="match status" value="1"/>
</dbReference>
<dbReference type="CDD" id="cd00609">
    <property type="entry name" value="AAT_like"/>
    <property type="match status" value="1"/>
</dbReference>
<dbReference type="EMBL" id="CP079216">
    <property type="protein sequence ID" value="QXT64122.1"/>
    <property type="molecule type" value="Genomic_DNA"/>
</dbReference>
<reference evidence="10 11" key="1">
    <citation type="submission" date="2021-07" db="EMBL/GenBank/DDBJ databases">
        <title>complete genome sequencing of Tessaracoccus sp.J1M15.</title>
        <authorList>
            <person name="Bae J.-W."/>
            <person name="Kim D.-y."/>
        </authorList>
    </citation>
    <scope>NUCLEOTIDE SEQUENCE [LARGE SCALE GENOMIC DNA]</scope>
    <source>
        <strain evidence="10 11">J1M15</strain>
    </source>
</reference>
<evidence type="ECO:0000256" key="6">
    <source>
        <dbReference type="ARBA" id="ARBA00022898"/>
    </source>
</evidence>